<name>A0ABW4ECU3_9RHOB</name>
<organism evidence="3 4">
    <name type="scientific">Lacimonas salitolerans</name>
    <dbReference type="NCBI Taxonomy" id="1323750"/>
    <lineage>
        <taxon>Bacteria</taxon>
        <taxon>Pseudomonadati</taxon>
        <taxon>Pseudomonadota</taxon>
        <taxon>Alphaproteobacteria</taxon>
        <taxon>Rhodobacterales</taxon>
        <taxon>Paracoccaceae</taxon>
        <taxon>Lacimonas</taxon>
    </lineage>
</organism>
<proteinExistence type="predicted"/>
<protein>
    <recommendedName>
        <fullName evidence="5">Type IV pilus biogenesis protein PilP</fullName>
    </recommendedName>
</protein>
<evidence type="ECO:0008006" key="5">
    <source>
        <dbReference type="Google" id="ProtNLM"/>
    </source>
</evidence>
<evidence type="ECO:0000256" key="2">
    <source>
        <dbReference type="SAM" id="Phobius"/>
    </source>
</evidence>
<keyword evidence="2" id="KW-1133">Transmembrane helix</keyword>
<feature type="region of interest" description="Disordered" evidence="1">
    <location>
        <begin position="182"/>
        <end position="226"/>
    </location>
</feature>
<evidence type="ECO:0000256" key="1">
    <source>
        <dbReference type="SAM" id="MobiDB-lite"/>
    </source>
</evidence>
<feature type="compositionally biased region" description="Pro residues" evidence="1">
    <location>
        <begin position="256"/>
        <end position="265"/>
    </location>
</feature>
<gene>
    <name evidence="3" type="ORF">ACFTOW_02555</name>
</gene>
<feature type="transmembrane region" description="Helical" evidence="2">
    <location>
        <begin position="419"/>
        <end position="441"/>
    </location>
</feature>
<feature type="region of interest" description="Disordered" evidence="1">
    <location>
        <begin position="349"/>
        <end position="369"/>
    </location>
</feature>
<keyword evidence="2" id="KW-0812">Transmembrane</keyword>
<keyword evidence="4" id="KW-1185">Reference proteome</keyword>
<dbReference type="EMBL" id="JBHUDD010000027">
    <property type="protein sequence ID" value="MFD1508281.1"/>
    <property type="molecule type" value="Genomic_DNA"/>
</dbReference>
<evidence type="ECO:0000313" key="4">
    <source>
        <dbReference type="Proteomes" id="UP001597186"/>
    </source>
</evidence>
<feature type="region of interest" description="Disordered" evidence="1">
    <location>
        <begin position="246"/>
        <end position="266"/>
    </location>
</feature>
<dbReference type="Proteomes" id="UP001597186">
    <property type="component" value="Unassembled WGS sequence"/>
</dbReference>
<evidence type="ECO:0000313" key="3">
    <source>
        <dbReference type="EMBL" id="MFD1508281.1"/>
    </source>
</evidence>
<sequence length="837" mass="88299">MKPNFALVLSFEGIRLLHRAPGGWLHAGAAALDTPDLAQAMSELRADAARLDPTGMRSKVVIPNEQIRYLSIDTAGLSDEEAAARVATALDGATPYPVSDLSYDWVRDGDHTHIAAVAYETLDEAESFAIEHEFHPVSFAAIPPDGAFSGEPFFGAAPSSGKWLNPTESLVRDMQPIRVIGTAENPTNLPSPDVDAETPAAAPEKPPEVVQTTPAAADTADETPLGEEATPVAVGALDADDVLPVPQKAADTGPEPETPADPPEPLVVATGTPDVPSFASIRAARDVPPTPKVSATAPVIDIREEAAPEAPPVTGEAPDAAAPKAAPRLTADKARQPGMQTAKAGFFSRRDSDVQTPPPARPTPSVATAPIPPAMAAAAQSVMADPVTGTEDERQRMTVFGARKPPRPPKTAVGGKPRYLGLVLTAALLLFLAGVAAWASIFSEEGGLSRLWTVSETEVATLPEEALPVDPAEIEGDETVAEDEPVDLVSVDPSFMPEDVPDEVPQVLAQPTPPLDLTPDQAAVRYAATGIWQMAPQQPDMPGFTQLDDLYTASIDPDVNMGDAVALPALRDMLGDRMMEQQSSPAAPGTDFDMDDRGMVQATPEGAVTPDGVRVFAGRPPVLPDSLPTRFEETPRLADEAQARLSAIRPRARPEDLVQQNERSNLGGLTRSELATIRPRLRPAVIEQVAQVADEVEEEAAEDAPIVAGTAQAVALSVKPRPRPGDFGQVVQRAERAPDPVQTAAVAPRTVAPNVPSSASVAREATVRNAIRLNRVNLIGVYGKPSNRSALVRMSNGRYVKVQVGDRLDGGRVNAIGESELQYTKGGRAVTLTMPRG</sequence>
<dbReference type="RefSeq" id="WP_379912749.1">
    <property type="nucleotide sequence ID" value="NZ_JBHUDD010000027.1"/>
</dbReference>
<comment type="caution">
    <text evidence="3">The sequence shown here is derived from an EMBL/GenBank/DDBJ whole genome shotgun (WGS) entry which is preliminary data.</text>
</comment>
<keyword evidence="2" id="KW-0472">Membrane</keyword>
<accession>A0ABW4ECU3</accession>
<reference evidence="4" key="1">
    <citation type="journal article" date="2019" name="Int. J. Syst. Evol. Microbiol.">
        <title>The Global Catalogue of Microorganisms (GCM) 10K type strain sequencing project: providing services to taxonomists for standard genome sequencing and annotation.</title>
        <authorList>
            <consortium name="The Broad Institute Genomics Platform"/>
            <consortium name="The Broad Institute Genome Sequencing Center for Infectious Disease"/>
            <person name="Wu L."/>
            <person name="Ma J."/>
        </authorList>
    </citation>
    <scope>NUCLEOTIDE SEQUENCE [LARGE SCALE GENOMIC DNA]</scope>
    <source>
        <strain evidence="4">CGMCC 1.12477</strain>
    </source>
</reference>